<dbReference type="PANTHER" id="PTHR40070">
    <property type="entry name" value="UPF0478 PROTEIN YTXG"/>
    <property type="match status" value="1"/>
</dbReference>
<evidence type="ECO:0000256" key="1">
    <source>
        <dbReference type="SAM" id="Coils"/>
    </source>
</evidence>
<protein>
    <submittedName>
        <fullName evidence="3">DUF948 domain-containing protein</fullName>
    </submittedName>
</protein>
<accession>A0ABU6DBB7</accession>
<comment type="caution">
    <text evidence="3">The sequence shown here is derived from an EMBL/GenBank/DDBJ whole genome shotgun (WGS) entry which is preliminary data.</text>
</comment>
<keyword evidence="2" id="KW-0472">Membrane</keyword>
<evidence type="ECO:0000313" key="4">
    <source>
        <dbReference type="Proteomes" id="UP001355653"/>
    </source>
</evidence>
<keyword evidence="2" id="KW-0812">Transmembrane</keyword>
<keyword evidence="2" id="KW-1133">Transmembrane helix</keyword>
<keyword evidence="1" id="KW-0175">Coiled coil</keyword>
<feature type="coiled-coil region" evidence="1">
    <location>
        <begin position="33"/>
        <end position="67"/>
    </location>
</feature>
<organism evidence="3 4">
    <name type="scientific">Paenibacillus chondroitinus</name>
    <dbReference type="NCBI Taxonomy" id="59842"/>
    <lineage>
        <taxon>Bacteria</taxon>
        <taxon>Bacillati</taxon>
        <taxon>Bacillota</taxon>
        <taxon>Bacilli</taxon>
        <taxon>Bacillales</taxon>
        <taxon>Paenibacillaceae</taxon>
        <taxon>Paenibacillus</taxon>
    </lineage>
</organism>
<dbReference type="PANTHER" id="PTHR40070:SF1">
    <property type="entry name" value="UPF0478 PROTEIN YTXG"/>
    <property type="match status" value="1"/>
</dbReference>
<gene>
    <name evidence="3" type="ORF">P5G65_14210</name>
</gene>
<dbReference type="Pfam" id="PF06103">
    <property type="entry name" value="DUF948"/>
    <property type="match status" value="1"/>
</dbReference>
<name>A0ABU6DBB7_9BACL</name>
<reference evidence="3 4" key="1">
    <citation type="submission" date="2023-03" db="EMBL/GenBank/DDBJ databases">
        <title>Bacillus Genome Sequencing.</title>
        <authorList>
            <person name="Dunlap C."/>
        </authorList>
    </citation>
    <scope>NUCLEOTIDE SEQUENCE [LARGE SCALE GENOMIC DNA]</scope>
    <source>
        <strain evidence="3 4">NRS-1351</strain>
    </source>
</reference>
<dbReference type="Gene3D" id="1.10.287.950">
    <property type="entry name" value="Methyl-accepting chemotaxis protein"/>
    <property type="match status" value="1"/>
</dbReference>
<dbReference type="Proteomes" id="UP001355653">
    <property type="component" value="Unassembled WGS sequence"/>
</dbReference>
<dbReference type="RefSeq" id="WP_127458051.1">
    <property type="nucleotide sequence ID" value="NZ_JAROBY010000021.1"/>
</dbReference>
<evidence type="ECO:0000313" key="3">
    <source>
        <dbReference type="EMBL" id="MEB4795055.1"/>
    </source>
</evidence>
<proteinExistence type="predicted"/>
<dbReference type="EMBL" id="JAROBY010000021">
    <property type="protein sequence ID" value="MEB4795055.1"/>
    <property type="molecule type" value="Genomic_DNA"/>
</dbReference>
<evidence type="ECO:0000256" key="2">
    <source>
        <dbReference type="SAM" id="Phobius"/>
    </source>
</evidence>
<keyword evidence="4" id="KW-1185">Reference proteome</keyword>
<feature type="transmembrane region" description="Helical" evidence="2">
    <location>
        <begin position="6"/>
        <end position="27"/>
    </location>
</feature>
<dbReference type="InterPro" id="IPR009293">
    <property type="entry name" value="UPF0478"/>
</dbReference>
<sequence>MTWMEISAVSSAVAFIVLVVFAVRMLITAKRMLQQLSDTVAQTEQHVAKAAGEAEQLLNKAGQLTEEVHMQVLALESTVQSIEKTGAAIGDVASVLRKGARMMSDSLNGAERVVHTHQKRIEDVMEWATTGYELWQRWQANRKAKSDH</sequence>